<keyword evidence="4 7" id="KW-0233">DNA recombination</keyword>
<name>A0A344PG73_9RHOB</name>
<evidence type="ECO:0000256" key="5">
    <source>
        <dbReference type="ARBA" id="ARBA00023204"/>
    </source>
</evidence>
<evidence type="ECO:0000259" key="8">
    <source>
        <dbReference type="Pfam" id="PF11967"/>
    </source>
</evidence>
<evidence type="ECO:0000256" key="3">
    <source>
        <dbReference type="ARBA" id="ARBA00022763"/>
    </source>
</evidence>
<dbReference type="Pfam" id="PF02565">
    <property type="entry name" value="RecO_C"/>
    <property type="match status" value="1"/>
</dbReference>
<dbReference type="Pfam" id="PF11967">
    <property type="entry name" value="RecO_N"/>
    <property type="match status" value="1"/>
</dbReference>
<evidence type="ECO:0000256" key="7">
    <source>
        <dbReference type="HAMAP-Rule" id="MF_00201"/>
    </source>
</evidence>
<dbReference type="RefSeq" id="WP_114074698.1">
    <property type="nucleotide sequence ID" value="NZ_CP030918.1"/>
</dbReference>
<evidence type="ECO:0000313" key="9">
    <source>
        <dbReference type="EMBL" id="AXC48378.1"/>
    </source>
</evidence>
<dbReference type="InterPro" id="IPR037278">
    <property type="entry name" value="ARFGAP/RecO"/>
</dbReference>
<dbReference type="PANTHER" id="PTHR33991:SF1">
    <property type="entry name" value="DNA REPAIR PROTEIN RECO"/>
    <property type="match status" value="1"/>
</dbReference>
<dbReference type="NCBIfam" id="TIGR00613">
    <property type="entry name" value="reco"/>
    <property type="match status" value="1"/>
</dbReference>
<accession>A0A344PG73</accession>
<dbReference type="InterPro" id="IPR022572">
    <property type="entry name" value="DNA_rep/recomb_RecO_N"/>
</dbReference>
<dbReference type="HAMAP" id="MF_00201">
    <property type="entry name" value="RecO"/>
    <property type="match status" value="1"/>
</dbReference>
<proteinExistence type="inferred from homology"/>
<dbReference type="SUPFAM" id="SSF57863">
    <property type="entry name" value="ArfGap/RecO-like zinc finger"/>
    <property type="match status" value="1"/>
</dbReference>
<dbReference type="GO" id="GO:0006310">
    <property type="term" value="P:DNA recombination"/>
    <property type="evidence" value="ECO:0007669"/>
    <property type="project" value="UniProtKB-UniRule"/>
</dbReference>
<dbReference type="GO" id="GO:0043590">
    <property type="term" value="C:bacterial nucleoid"/>
    <property type="evidence" value="ECO:0007669"/>
    <property type="project" value="TreeGrafter"/>
</dbReference>
<keyword evidence="3 7" id="KW-0227">DNA damage</keyword>
<evidence type="ECO:0000256" key="1">
    <source>
        <dbReference type="ARBA" id="ARBA00007452"/>
    </source>
</evidence>
<dbReference type="InterPro" id="IPR012340">
    <property type="entry name" value="NA-bd_OB-fold"/>
</dbReference>
<dbReference type="OrthoDB" id="9804792at2"/>
<dbReference type="GO" id="GO:0006302">
    <property type="term" value="P:double-strand break repair"/>
    <property type="evidence" value="ECO:0007669"/>
    <property type="project" value="TreeGrafter"/>
</dbReference>
<protein>
    <recommendedName>
        <fullName evidence="2 7">DNA repair protein RecO</fullName>
    </recommendedName>
    <alternativeName>
        <fullName evidence="6 7">Recombination protein O</fullName>
    </alternativeName>
</protein>
<comment type="similarity">
    <text evidence="1 7">Belongs to the RecO family.</text>
</comment>
<organism evidence="9 10">
    <name type="scientific">Paracoccus suum</name>
    <dbReference type="NCBI Taxonomy" id="2259340"/>
    <lineage>
        <taxon>Bacteria</taxon>
        <taxon>Pseudomonadati</taxon>
        <taxon>Pseudomonadota</taxon>
        <taxon>Alphaproteobacteria</taxon>
        <taxon>Rhodobacterales</taxon>
        <taxon>Paracoccaceae</taxon>
        <taxon>Paracoccus</taxon>
    </lineage>
</organism>
<keyword evidence="10" id="KW-1185">Reference proteome</keyword>
<dbReference type="Gene3D" id="2.40.50.140">
    <property type="entry name" value="Nucleic acid-binding proteins"/>
    <property type="match status" value="1"/>
</dbReference>
<dbReference type="PANTHER" id="PTHR33991">
    <property type="entry name" value="DNA REPAIR PROTEIN RECO"/>
    <property type="match status" value="1"/>
</dbReference>
<gene>
    <name evidence="7" type="primary">recO</name>
    <name evidence="9" type="ORF">DRW48_00470</name>
</gene>
<dbReference type="Gene3D" id="1.20.1440.120">
    <property type="entry name" value="Recombination protein O, C-terminal domain"/>
    <property type="match status" value="1"/>
</dbReference>
<dbReference type="InterPro" id="IPR042242">
    <property type="entry name" value="RecO_C"/>
</dbReference>
<comment type="function">
    <text evidence="7">Involved in DNA repair and RecF pathway recombination.</text>
</comment>
<dbReference type="AlphaFoldDB" id="A0A344PG73"/>
<evidence type="ECO:0000313" key="10">
    <source>
        <dbReference type="Proteomes" id="UP000252023"/>
    </source>
</evidence>
<evidence type="ECO:0000256" key="4">
    <source>
        <dbReference type="ARBA" id="ARBA00023172"/>
    </source>
</evidence>
<dbReference type="Proteomes" id="UP000252023">
    <property type="component" value="Chromosome"/>
</dbReference>
<reference evidence="10" key="1">
    <citation type="submission" date="2018-07" db="EMBL/GenBank/DDBJ databases">
        <title>Genome sequencing of Paracoccus sp. SC2-6.</title>
        <authorList>
            <person name="Heo J."/>
            <person name="Kim S.-J."/>
            <person name="Kwon S.-W."/>
        </authorList>
    </citation>
    <scope>NUCLEOTIDE SEQUENCE [LARGE SCALE GENOMIC DNA]</scope>
    <source>
        <strain evidence="10">SC2-6</strain>
    </source>
</reference>
<evidence type="ECO:0000256" key="6">
    <source>
        <dbReference type="ARBA" id="ARBA00033409"/>
    </source>
</evidence>
<evidence type="ECO:0000256" key="2">
    <source>
        <dbReference type="ARBA" id="ARBA00021310"/>
    </source>
</evidence>
<dbReference type="EMBL" id="CP030918">
    <property type="protein sequence ID" value="AXC48378.1"/>
    <property type="molecule type" value="Genomic_DNA"/>
</dbReference>
<dbReference type="SUPFAM" id="SSF50249">
    <property type="entry name" value="Nucleic acid-binding proteins"/>
    <property type="match status" value="1"/>
</dbReference>
<dbReference type="InterPro" id="IPR003717">
    <property type="entry name" value="RecO"/>
</dbReference>
<sequence>MEWREEGTVLRRRPHGETAVLLDVLTAARGRHAGLVPGGASGRRTAMLQPGSRVMLHWRARGEDALGHFAVEPVRARANLLADATALAGLNAVTALLVWSLPERDPHPRLAAAAEALLDRIEAEAGSAGWAEDYLRFEMLLLDEMGFGLDLSACAVTGHAQGLAYVSPSSGRAVTVEGAGEYAPRLLALPTLLGGTGGGLREGLALTGHFIESRLAAQLIGRPVPPARAALVRRLAG</sequence>
<feature type="domain" description="DNA replication/recombination mediator RecO N-terminal" evidence="8">
    <location>
        <begin position="1"/>
        <end position="71"/>
    </location>
</feature>
<dbReference type="KEGG" id="pars:DRW48_00470"/>
<keyword evidence="5 7" id="KW-0234">DNA repair</keyword>